<dbReference type="Proteomes" id="UP000887562">
    <property type="component" value="Unplaced"/>
</dbReference>
<dbReference type="WBParaSite" id="maker-E.canG7_contigs_4021-snap-gene-0.58-mRNA-1">
    <property type="protein sequence ID" value="maker-E.canG7_contigs_4021-snap-gene-0.58-mRNA-1"/>
    <property type="gene ID" value="EcG7_01941"/>
</dbReference>
<protein>
    <submittedName>
        <fullName evidence="2">Uncharacterized protein</fullName>
    </submittedName>
</protein>
<evidence type="ECO:0000313" key="1">
    <source>
        <dbReference type="Proteomes" id="UP000887562"/>
    </source>
</evidence>
<accession>A0A915EX80</accession>
<organism evidence="1 2">
    <name type="scientific">Echinococcus canadensis</name>
    <dbReference type="NCBI Taxonomy" id="519352"/>
    <lineage>
        <taxon>Eukaryota</taxon>
        <taxon>Metazoa</taxon>
        <taxon>Spiralia</taxon>
        <taxon>Lophotrochozoa</taxon>
        <taxon>Platyhelminthes</taxon>
        <taxon>Cestoda</taxon>
        <taxon>Eucestoda</taxon>
        <taxon>Cyclophyllidea</taxon>
        <taxon>Taeniidae</taxon>
        <taxon>Echinococcus</taxon>
        <taxon>Echinococcus canadensis group</taxon>
    </lineage>
</organism>
<keyword evidence="1" id="KW-1185">Reference proteome</keyword>
<sequence length="694" mass="77908">MIYHALRLYLFGNAKQHQRFEDDDLITLNSASSLQHCHVSVENCCNVDAENIYLAYKFADDISAVSKIGFIRSQLDSFFPIFIKPFIQSLEIYLSDLFTSGIQSQLPPHQIATSVSKLYSSILSMISMPERKNFFQASMKNVLLELKLISATRLTKLNPELQYCLSNDAEILNLLEIVKPDAVDVSAYKIQDDLENNLVKYLDHFSFFIEILSTFKQQKLSESCAAGFEQLFFCRLCQSQNTSAQSYNQEVPQVINLIGSPCPYRCLNVIRGCYASLTGIQPQLSQLSKDFIDLSRLLAQITSKQSDTGGAFLHNHFLDEMHAWSRKLESLPSTQWASIHKKVKHRCTGNPAVEVIDPASSEWKVEVAEFLWPATERALRSPPTAPSVENANLTAAYMWPLSPPRQHDSGGGDDLRSEQQRSYLRMEQLIEQFIVPERLFGEHLGQPCLLGSGQNCWNGHKFEDEYERVADFTRNGQLKNPAVKVTLAELDATVTRLGPKITARSQAIRALVNKIRRRSSGEIVEEGLPSPLPQIPEEEEERSLNFHSLGPVIDIDEEAALPVNYNEMEESSGLPIGYVDEWNSLLPPQGPPKPVGHYNFGEVDGRSDDLEEELDVTTVPRTAGCKTGRPAARFTFVLALVTAVTPVHYSDAVPSVDIMLLSSFLSSPLRDYKEPVNQLTPLLNSAEDYQRKVS</sequence>
<name>A0A915EX80_9CEST</name>
<evidence type="ECO:0000313" key="2">
    <source>
        <dbReference type="WBParaSite" id="maker-E.canG7_contigs_4021-snap-gene-0.58-mRNA-1"/>
    </source>
</evidence>
<reference evidence="2" key="1">
    <citation type="submission" date="2022-11" db="UniProtKB">
        <authorList>
            <consortium name="WormBaseParasite"/>
        </authorList>
    </citation>
    <scope>IDENTIFICATION</scope>
</reference>
<proteinExistence type="predicted"/>
<dbReference type="AlphaFoldDB" id="A0A915EX80"/>